<dbReference type="PANTHER" id="PTHR43712">
    <property type="entry name" value="PUTATIVE (AFU_ORTHOLOGUE AFUA_4G14580)-RELATED"/>
    <property type="match status" value="1"/>
</dbReference>
<dbReference type="eggNOG" id="COG2226">
    <property type="taxonomic scope" value="Bacteria"/>
</dbReference>
<dbReference type="PROSITE" id="PS51683">
    <property type="entry name" value="SAM_OMT_II"/>
    <property type="match status" value="1"/>
</dbReference>
<evidence type="ECO:0000256" key="2">
    <source>
        <dbReference type="ARBA" id="ARBA00022679"/>
    </source>
</evidence>
<feature type="domain" description="O-methyltransferase dimerisation" evidence="4">
    <location>
        <begin position="14"/>
        <end position="88"/>
    </location>
</feature>
<proteinExistence type="predicted"/>
<dbReference type="Pfam" id="PF08100">
    <property type="entry name" value="Dimerisation"/>
    <property type="match status" value="1"/>
</dbReference>
<dbReference type="PANTHER" id="PTHR43712:SF2">
    <property type="entry name" value="O-METHYLTRANSFERASE CICE"/>
    <property type="match status" value="1"/>
</dbReference>
<gene>
    <name evidence="5" type="ordered locus">LILAB_21850</name>
</gene>
<name>F8CHF2_MYXFH</name>
<dbReference type="KEGG" id="mfu:LILAB_21850"/>
<dbReference type="InterPro" id="IPR036388">
    <property type="entry name" value="WH-like_DNA-bd_sf"/>
</dbReference>
<dbReference type="Gene3D" id="1.10.10.10">
    <property type="entry name" value="Winged helix-like DNA-binding domain superfamily/Winged helix DNA-binding domain"/>
    <property type="match status" value="1"/>
</dbReference>
<protein>
    <submittedName>
        <fullName evidence="5">O-methyltransferase</fullName>
    </submittedName>
</protein>
<evidence type="ECO:0000313" key="6">
    <source>
        <dbReference type="Proteomes" id="UP000000488"/>
    </source>
</evidence>
<dbReference type="HOGENOM" id="CLU_1650321_0_0_7"/>
<reference evidence="5 6" key="1">
    <citation type="journal article" date="2011" name="J. Bacteriol.">
        <title>Genome sequence of the halotolerant marine bacterium Myxococcus fulvus HW-1.</title>
        <authorList>
            <person name="Li Z.F."/>
            <person name="Li X."/>
            <person name="Liu H."/>
            <person name="Liu X."/>
            <person name="Han K."/>
            <person name="Wu Z.H."/>
            <person name="Hu W."/>
            <person name="Li F.F."/>
            <person name="Li Y.Z."/>
        </authorList>
    </citation>
    <scope>NUCLEOTIDE SEQUENCE [LARGE SCALE GENOMIC DNA]</scope>
    <source>
        <strain evidence="6">ATCC BAA-855 / HW-1</strain>
    </source>
</reference>
<dbReference type="GO" id="GO:0046983">
    <property type="term" value="F:protein dimerization activity"/>
    <property type="evidence" value="ECO:0007669"/>
    <property type="project" value="InterPro"/>
</dbReference>
<keyword evidence="3" id="KW-0949">S-adenosyl-L-methionine</keyword>
<dbReference type="EMBL" id="CP002830">
    <property type="protein sequence ID" value="AEI66270.1"/>
    <property type="molecule type" value="Genomic_DNA"/>
</dbReference>
<evidence type="ECO:0000259" key="4">
    <source>
        <dbReference type="Pfam" id="PF08100"/>
    </source>
</evidence>
<dbReference type="InterPro" id="IPR036390">
    <property type="entry name" value="WH_DNA-bd_sf"/>
</dbReference>
<dbReference type="GO" id="GO:0008168">
    <property type="term" value="F:methyltransferase activity"/>
    <property type="evidence" value="ECO:0007669"/>
    <property type="project" value="UniProtKB-KW"/>
</dbReference>
<sequence length="160" mass="18158">MQSQQPTPQETMLQMFTAYWLPQALHTVAKLRIPDRLMEGPRTAAELARDTEMHEDSLRRVLRALSSVGVFSETDEGRFGSTPLSQTLRSDQPDSLWGYLMLVNSDWFWRVLPADVREGPWCPPVPSSAHWSGPGERRWREAVSQRKSWRRCAGACSSGG</sequence>
<dbReference type="GO" id="GO:0032259">
    <property type="term" value="P:methylation"/>
    <property type="evidence" value="ECO:0007669"/>
    <property type="project" value="UniProtKB-KW"/>
</dbReference>
<evidence type="ECO:0000313" key="5">
    <source>
        <dbReference type="EMBL" id="AEI66270.1"/>
    </source>
</evidence>
<keyword evidence="2 5" id="KW-0808">Transferase</keyword>
<dbReference type="STRING" id="483219.LILAB_21850"/>
<accession>F8CHF2</accession>
<dbReference type="Proteomes" id="UP000000488">
    <property type="component" value="Chromosome"/>
</dbReference>
<dbReference type="InterPro" id="IPR016461">
    <property type="entry name" value="COMT-like"/>
</dbReference>
<evidence type="ECO:0000256" key="1">
    <source>
        <dbReference type="ARBA" id="ARBA00022603"/>
    </source>
</evidence>
<organism evidence="5 6">
    <name type="scientific">Myxococcus fulvus (strain ATCC BAA-855 / HW-1)</name>
    <dbReference type="NCBI Taxonomy" id="483219"/>
    <lineage>
        <taxon>Bacteria</taxon>
        <taxon>Pseudomonadati</taxon>
        <taxon>Myxococcota</taxon>
        <taxon>Myxococcia</taxon>
        <taxon>Myxococcales</taxon>
        <taxon>Cystobacterineae</taxon>
        <taxon>Myxococcaceae</taxon>
        <taxon>Myxococcus</taxon>
    </lineage>
</organism>
<dbReference type="InterPro" id="IPR012967">
    <property type="entry name" value="COMT_dimerisation"/>
</dbReference>
<dbReference type="SUPFAM" id="SSF46785">
    <property type="entry name" value="Winged helix' DNA-binding domain"/>
    <property type="match status" value="1"/>
</dbReference>
<evidence type="ECO:0000256" key="3">
    <source>
        <dbReference type="ARBA" id="ARBA00022691"/>
    </source>
</evidence>
<keyword evidence="1 5" id="KW-0489">Methyltransferase</keyword>
<dbReference type="AlphaFoldDB" id="F8CHF2"/>